<dbReference type="AlphaFoldDB" id="A0A4Y8LKJ0"/>
<keyword evidence="1" id="KW-1133">Transmembrane helix</keyword>
<protein>
    <submittedName>
        <fullName evidence="2">DUF4083 domain-containing protein</fullName>
    </submittedName>
</protein>
<accession>A0A4Y8LKJ0</accession>
<feature type="transmembrane region" description="Helical" evidence="1">
    <location>
        <begin position="6"/>
        <end position="30"/>
    </location>
</feature>
<dbReference type="InterPro" id="IPR025143">
    <property type="entry name" value="DUF4083"/>
</dbReference>
<keyword evidence="3" id="KW-1185">Reference proteome</keyword>
<dbReference type="OrthoDB" id="2943972at2"/>
<dbReference type="Proteomes" id="UP000297776">
    <property type="component" value="Unassembled WGS sequence"/>
</dbReference>
<evidence type="ECO:0000313" key="2">
    <source>
        <dbReference type="EMBL" id="TFE02279.1"/>
    </source>
</evidence>
<keyword evidence="1" id="KW-0812">Transmembrane</keyword>
<comment type="caution">
    <text evidence="2">The sequence shown here is derived from an EMBL/GenBank/DDBJ whole genome shotgun (WGS) entry which is preliminary data.</text>
</comment>
<organism evidence="2 3">
    <name type="scientific">Jeotgalibacillus salarius</name>
    <dbReference type="NCBI Taxonomy" id="546023"/>
    <lineage>
        <taxon>Bacteria</taxon>
        <taxon>Bacillati</taxon>
        <taxon>Bacillota</taxon>
        <taxon>Bacilli</taxon>
        <taxon>Bacillales</taxon>
        <taxon>Caryophanaceae</taxon>
        <taxon>Jeotgalibacillus</taxon>
    </lineage>
</organism>
<reference evidence="2 3" key="1">
    <citation type="submission" date="2019-03" db="EMBL/GenBank/DDBJ databases">
        <authorList>
            <person name="Yang Y."/>
        </authorList>
    </citation>
    <scope>NUCLEOTIDE SEQUENCE [LARGE SCALE GENOMIC DNA]</scope>
    <source>
        <strain evidence="2 3">ASL-1</strain>
    </source>
</reference>
<name>A0A4Y8LKJ0_9BACL</name>
<dbReference type="EMBL" id="SORX01000003">
    <property type="protein sequence ID" value="TFE02279.1"/>
    <property type="molecule type" value="Genomic_DNA"/>
</dbReference>
<dbReference type="Pfam" id="PF13314">
    <property type="entry name" value="DUF4083"/>
    <property type="match status" value="1"/>
</dbReference>
<keyword evidence="1" id="KW-0472">Membrane</keyword>
<gene>
    <name evidence="2" type="ORF">E2626_06785</name>
</gene>
<evidence type="ECO:0000313" key="3">
    <source>
        <dbReference type="Proteomes" id="UP000297776"/>
    </source>
</evidence>
<sequence>MGGISGGDLIFLIVMLGMIVLFVVSFSLFIKRMVVTKSVQNRKSDETNEKLDRIITLLEEKQVQK</sequence>
<evidence type="ECO:0000256" key="1">
    <source>
        <dbReference type="SAM" id="Phobius"/>
    </source>
</evidence>
<proteinExistence type="predicted"/>
<dbReference type="RefSeq" id="WP_134380980.1">
    <property type="nucleotide sequence ID" value="NZ_SORX01000003.1"/>
</dbReference>